<dbReference type="Gene3D" id="1.50.10.20">
    <property type="match status" value="1"/>
</dbReference>
<dbReference type="Proteomes" id="UP000030765">
    <property type="component" value="Unassembled WGS sequence"/>
</dbReference>
<dbReference type="InterPro" id="IPR050473">
    <property type="entry name" value="A2M/Complement_sys"/>
</dbReference>
<evidence type="ECO:0000313" key="15">
    <source>
        <dbReference type="EnsemblMetazoa" id="ASIC003419-PA"/>
    </source>
</evidence>
<dbReference type="GO" id="GO:0002376">
    <property type="term" value="P:immune system process"/>
    <property type="evidence" value="ECO:0007669"/>
    <property type="project" value="UniProtKB-KW"/>
</dbReference>
<comment type="subunit">
    <text evidence="9">Heterodimer of a TEP1-N chain and an TEP1-C chain non-covalently linked. Forms a complex composed of TEP1-N and TEP1-C heterodimer, LRIM1 and APL1C; the interaction stabilizes TEP1-N and TEP1-C heterodimer, prevents its binding to tissues while circulating in the hemolymph and protects the thioester bond from hydrolysis. Mature TEP1 and to a lesser extent full-length TEP1 interact with SPCLIP1; the interaction is induced by microbial infection.</text>
</comment>
<gene>
    <name evidence="14" type="ORF">ZHAS_00003419</name>
</gene>
<evidence type="ECO:0000256" key="1">
    <source>
        <dbReference type="ARBA" id="ARBA00004613"/>
    </source>
</evidence>
<dbReference type="Gene3D" id="2.60.40.2950">
    <property type="match status" value="1"/>
</dbReference>
<dbReference type="Pfam" id="PF01835">
    <property type="entry name" value="MG2"/>
    <property type="match status" value="1"/>
</dbReference>
<comment type="function">
    <text evidence="8">Binds covalently through a thioester bond to the pathogen surface resulting in pathogen clearance.</text>
</comment>
<evidence type="ECO:0000259" key="12">
    <source>
        <dbReference type="SMART" id="SM01360"/>
    </source>
</evidence>
<name>A0A084VE55_ANOSI</name>
<dbReference type="Pfam" id="PF00207">
    <property type="entry name" value="A2M"/>
    <property type="match status" value="1"/>
</dbReference>
<keyword evidence="16" id="KW-1185">Reference proteome</keyword>
<dbReference type="STRING" id="74873.A0A084VE55"/>
<dbReference type="SMART" id="SM01419">
    <property type="entry name" value="Thiol-ester_cl"/>
    <property type="match status" value="1"/>
</dbReference>
<dbReference type="InterPro" id="IPR013783">
    <property type="entry name" value="Ig-like_fold"/>
</dbReference>
<keyword evidence="7" id="KW-0325">Glycoprotein</keyword>
<dbReference type="InterPro" id="IPR001599">
    <property type="entry name" value="Macroglobln_a2"/>
</dbReference>
<proteinExistence type="predicted"/>
<dbReference type="SMART" id="SM01360">
    <property type="entry name" value="A2M"/>
    <property type="match status" value="1"/>
</dbReference>
<keyword evidence="6" id="KW-1015">Disulfide bond</keyword>
<dbReference type="Gene3D" id="2.60.40.10">
    <property type="entry name" value="Immunoglobulins"/>
    <property type="match status" value="2"/>
</dbReference>
<evidence type="ECO:0000256" key="8">
    <source>
        <dbReference type="ARBA" id="ARBA00057615"/>
    </source>
</evidence>
<feature type="domain" description="Alpha-2-macroglobulin bait region" evidence="11">
    <location>
        <begin position="428"/>
        <end position="560"/>
    </location>
</feature>
<comment type="subcellular location">
    <subcellularLocation>
        <location evidence="1">Secreted</location>
    </subcellularLocation>
</comment>
<evidence type="ECO:0000256" key="6">
    <source>
        <dbReference type="ARBA" id="ARBA00023157"/>
    </source>
</evidence>
<keyword evidence="2" id="KW-0964">Secreted</keyword>
<dbReference type="InterPro" id="IPR011625">
    <property type="entry name" value="A2M_N_BRD"/>
</dbReference>
<dbReference type="InterPro" id="IPR011626">
    <property type="entry name" value="Alpha-macroglobulin_TED"/>
</dbReference>
<accession>A0A084VE55</accession>
<dbReference type="InterPro" id="IPR047565">
    <property type="entry name" value="Alpha-macroglob_thiol-ester_cl"/>
</dbReference>
<evidence type="ECO:0000313" key="16">
    <source>
        <dbReference type="Proteomes" id="UP000030765"/>
    </source>
</evidence>
<dbReference type="Gene3D" id="2.60.40.1940">
    <property type="match status" value="1"/>
</dbReference>
<reference evidence="14 16" key="1">
    <citation type="journal article" date="2014" name="BMC Genomics">
        <title>Genome sequence of Anopheles sinensis provides insight into genetics basis of mosquito competence for malaria parasites.</title>
        <authorList>
            <person name="Zhou D."/>
            <person name="Zhang D."/>
            <person name="Ding G."/>
            <person name="Shi L."/>
            <person name="Hou Q."/>
            <person name="Ye Y."/>
            <person name="Xu Y."/>
            <person name="Zhou H."/>
            <person name="Xiong C."/>
            <person name="Li S."/>
            <person name="Yu J."/>
            <person name="Hong S."/>
            <person name="Yu X."/>
            <person name="Zou P."/>
            <person name="Chen C."/>
            <person name="Chang X."/>
            <person name="Wang W."/>
            <person name="Lv Y."/>
            <person name="Sun Y."/>
            <person name="Ma L."/>
            <person name="Shen B."/>
            <person name="Zhu C."/>
        </authorList>
    </citation>
    <scope>NUCLEOTIDE SEQUENCE [LARGE SCALE GENOMIC DNA]</scope>
</reference>
<dbReference type="InterPro" id="IPR002890">
    <property type="entry name" value="MG2"/>
</dbReference>
<evidence type="ECO:0000256" key="9">
    <source>
        <dbReference type="ARBA" id="ARBA00063781"/>
    </source>
</evidence>
<dbReference type="InterPro" id="IPR049135">
    <property type="entry name" value="TEP1_CUB2"/>
</dbReference>
<dbReference type="InterPro" id="IPR041555">
    <property type="entry name" value="MG3"/>
</dbReference>
<evidence type="ECO:0000256" key="3">
    <source>
        <dbReference type="ARBA" id="ARBA00022729"/>
    </source>
</evidence>
<evidence type="ECO:0000256" key="5">
    <source>
        <dbReference type="ARBA" id="ARBA00022966"/>
    </source>
</evidence>
<dbReference type="OMA" id="EFECKEY"/>
<dbReference type="FunFam" id="2.60.40.1930:FF:000001">
    <property type="entry name" value="CD109 isoform 3"/>
    <property type="match status" value="1"/>
</dbReference>
<dbReference type="Pfam" id="PF21412">
    <property type="entry name" value="TEP1_CUB2"/>
    <property type="match status" value="1"/>
</dbReference>
<dbReference type="Gene3D" id="2.60.40.690">
    <property type="entry name" value="Alpha-macroglobulin, receptor-binding domain"/>
    <property type="match status" value="1"/>
</dbReference>
<evidence type="ECO:0000259" key="13">
    <source>
        <dbReference type="SMART" id="SM01361"/>
    </source>
</evidence>
<evidence type="ECO:0000256" key="4">
    <source>
        <dbReference type="ARBA" id="ARBA00022859"/>
    </source>
</evidence>
<dbReference type="EnsemblMetazoa" id="ASIC003419-RA">
    <property type="protein sequence ID" value="ASIC003419-PA"/>
    <property type="gene ID" value="ASIC003419"/>
</dbReference>
<evidence type="ECO:0000256" key="2">
    <source>
        <dbReference type="ARBA" id="ARBA00022525"/>
    </source>
</evidence>
<dbReference type="GO" id="GO:0005615">
    <property type="term" value="C:extracellular space"/>
    <property type="evidence" value="ECO:0007669"/>
    <property type="project" value="InterPro"/>
</dbReference>
<dbReference type="PANTHER" id="PTHR11412">
    <property type="entry name" value="MACROGLOBULIN / COMPLEMENT"/>
    <property type="match status" value="1"/>
</dbReference>
<dbReference type="Gene3D" id="2.60.40.1930">
    <property type="match status" value="2"/>
</dbReference>
<dbReference type="PANTHER" id="PTHR11412:SF136">
    <property type="entry name" value="CD109 ANTIGEN"/>
    <property type="match status" value="1"/>
</dbReference>
<reference evidence="15" key="2">
    <citation type="submission" date="2020-05" db="UniProtKB">
        <authorList>
            <consortium name="EnsemblMetazoa"/>
        </authorList>
    </citation>
    <scope>IDENTIFICATION</scope>
</reference>
<organism evidence="14">
    <name type="scientific">Anopheles sinensis</name>
    <name type="common">Mosquito</name>
    <dbReference type="NCBI Taxonomy" id="74873"/>
    <lineage>
        <taxon>Eukaryota</taxon>
        <taxon>Metazoa</taxon>
        <taxon>Ecdysozoa</taxon>
        <taxon>Arthropoda</taxon>
        <taxon>Hexapoda</taxon>
        <taxon>Insecta</taxon>
        <taxon>Pterygota</taxon>
        <taxon>Neoptera</taxon>
        <taxon>Endopterygota</taxon>
        <taxon>Diptera</taxon>
        <taxon>Nematocera</taxon>
        <taxon>Culicoidea</taxon>
        <taxon>Culicidae</taxon>
        <taxon>Anophelinae</taxon>
        <taxon>Anopheles</taxon>
    </lineage>
</organism>
<dbReference type="EMBL" id="ATLV01012245">
    <property type="status" value="NOT_ANNOTATED_CDS"/>
    <property type="molecule type" value="Genomic_DNA"/>
</dbReference>
<dbReference type="Pfam" id="PF17791">
    <property type="entry name" value="MG3"/>
    <property type="match status" value="1"/>
</dbReference>
<feature type="domain" description="Alpha-macroglobulin receptor-binding" evidence="13">
    <location>
        <begin position="1229"/>
        <end position="1318"/>
    </location>
</feature>
<dbReference type="Pfam" id="PF07678">
    <property type="entry name" value="TED_complement"/>
    <property type="match status" value="1"/>
</dbReference>
<sequence length="1340" mass="150130">MWCYGGVTSLVLAISIIGSVCQGLLVVGPNRIRSNHKYTVVITNFKEPTIELVLAIEGIENSIDSVLNLTKSVDVRPKDIRVVDFDIPGDLPSASYKLTIDGHRGFSYHEEEPLTLVEKTISGLIQFDKPVYKPGETANFRIIVLDTELKPPVNVKTVSVAIHDPNGNQIRKWSAARLNVGVFEAQLEIAPSPVLGLWDLSVVVEGEQLVSKSFEVKEYVLSTFNVDVLPTVIPLQEHQGLNLTVTANYFSGKPVQGTAILSLLADDDSESQTKRWNLNGMDQVHLSFTEEFEFMEDQQKQDVYINITFIETFTNRTVTKRKPITVYKYPYHVELKKENAQFRVGMPYKFDILVKYHDGTPATYIKTQVTIDGLEDEYNKALTSDKKGVIKQTVTPTGDFITVVVQIDDHEHLNEDIHALETNTDAFITLDLKSKVHLGKPIKLMVTCTDKMTFIVYYVVAKGNIIDTGYLEAKNVKRFNFQINAIDRMVPQSKIVVATLAGGTVVFDEENIEFTEQLNNLKLKMYEDEVKPGSNIKLDLHGRAGSKVALAAYDQSLLQHNVNHDVFWESIVEIFDGFHAINDTEHNKIHSMGLIAKTLNDLQIEGGVMSGHARTVPAEKTSTMISYRTNFLETWLWKTFTMSRLGKHTEEVVVPDTTTAWQLTAFSVDPVYGLGIIKQPIVFTTVQSFYIVDNLPYSIKRGEAVALQFTLFNNNHAGGNAFVKMYNIGNQTEFIGLPDGELSYTKSIIVPPKVGVPVSFLIKAKKLGEMVIRLSASFGREGDGIEKVIRVMPDSLVEKRMQSRIFNQNTYVNETFEIALDIDKKADEGSQKIVFTVNPNMLSTVVQNLGELLTVPTGSGESNMVHFVPNLIVLNYLNAIRSPDTSLINRATSLLRQGYQNQMRYRQWDGSFGVWQNKGGSVFLTAFVANALDIASKYIPEVDVSMVTKAFQWLATKQDSSGRFNEVGSIIHQDLQAGRNGIALTSYVVIAFLENRNAKVTHAYAISKGIQYIKSNLPDVSDNYVLSIATYALMLHDKTANALWLKTLIEKSTSVNDGAERYWSRDSHSIETTAYALLALIQAERYPDGVAVMRWLVNKRYVTGSFPRTQDTFVGLKALAKLSEAISPSKNDYTIKVKYNKDTEATTTVKITERLTKPHTIALPSDARKITAYVGGVGFGLLDFKYEYTLDLRQYNHRFSLSVDKITSDHTLKLKICTSFIPLVVDERSNLALVEVNFPSGYVVDNTPISEATTANPIQKFDIRFSGTSVVVYYDNMGIENNCFHITAFRRFKVALKRPAYVVVHDFFNPKLNAIQPYEVDEQNLCDVCEGEDCSPDCKG</sequence>
<dbReference type="InterPro" id="IPR036595">
    <property type="entry name" value="A-macroglobulin_rcpt-bd_sf"/>
</dbReference>
<dbReference type="Pfam" id="PF17789">
    <property type="entry name" value="MG4"/>
    <property type="match status" value="1"/>
</dbReference>
<dbReference type="VEuPathDB" id="VectorBase:ASIC003419"/>
<dbReference type="Gene3D" id="2.60.120.1540">
    <property type="match status" value="1"/>
</dbReference>
<dbReference type="SUPFAM" id="SSF48239">
    <property type="entry name" value="Terpenoid cyclases/Protein prenyltransferases"/>
    <property type="match status" value="1"/>
</dbReference>
<dbReference type="SMART" id="SM01359">
    <property type="entry name" value="A2M_N_2"/>
    <property type="match status" value="1"/>
</dbReference>
<dbReference type="OrthoDB" id="7762461at2759"/>
<dbReference type="GO" id="GO:0004866">
    <property type="term" value="F:endopeptidase inhibitor activity"/>
    <property type="evidence" value="ECO:0007669"/>
    <property type="project" value="InterPro"/>
</dbReference>
<dbReference type="InterPro" id="IPR008930">
    <property type="entry name" value="Terpenoid_cyclase/PrenylTrfase"/>
</dbReference>
<dbReference type="Pfam" id="PF07703">
    <property type="entry name" value="A2M_BRD"/>
    <property type="match status" value="1"/>
</dbReference>
<dbReference type="EMBL" id="KE524775">
    <property type="protein sequence ID" value="KFB36249.1"/>
    <property type="molecule type" value="Genomic_DNA"/>
</dbReference>
<dbReference type="VEuPathDB" id="VectorBase:ASIS013945"/>
<evidence type="ECO:0000259" key="11">
    <source>
        <dbReference type="SMART" id="SM01359"/>
    </source>
</evidence>
<dbReference type="InterPro" id="IPR009048">
    <property type="entry name" value="A-macroglobulin_rcpt-bd"/>
</dbReference>
<evidence type="ECO:0000256" key="10">
    <source>
        <dbReference type="ARBA" id="ARBA00078071"/>
    </source>
</evidence>
<keyword evidence="4" id="KW-0391">Immunity</keyword>
<protein>
    <recommendedName>
        <fullName evidence="10">TEP1-F</fullName>
    </recommendedName>
</protein>
<evidence type="ECO:0000256" key="7">
    <source>
        <dbReference type="ARBA" id="ARBA00023180"/>
    </source>
</evidence>
<dbReference type="SMART" id="SM01361">
    <property type="entry name" value="A2M_recep"/>
    <property type="match status" value="1"/>
</dbReference>
<dbReference type="InterPro" id="IPR040839">
    <property type="entry name" value="MG4"/>
</dbReference>
<feature type="domain" description="Alpha-2-macroglobulin" evidence="12">
    <location>
        <begin position="634"/>
        <end position="725"/>
    </location>
</feature>
<keyword evidence="3" id="KW-0732">Signal</keyword>
<evidence type="ECO:0000313" key="14">
    <source>
        <dbReference type="EMBL" id="KFB36249.1"/>
    </source>
</evidence>
<keyword evidence="5" id="KW-0882">Thioester bond</keyword>
<dbReference type="Pfam" id="PF07677">
    <property type="entry name" value="A2M_recep"/>
    <property type="match status" value="1"/>
</dbReference>
<dbReference type="Gene3D" id="2.20.130.20">
    <property type="match status" value="2"/>
</dbReference>
<dbReference type="SUPFAM" id="SSF49410">
    <property type="entry name" value="Alpha-macroglobulin receptor domain"/>
    <property type="match status" value="1"/>
</dbReference>